<accession>A0A4P8YP14</accession>
<sequence length="87" mass="9590">MATRRVPAGFRILIAVGLFILTFLLVRPSDPATHGQIAFWKKVAGFFGDRDVEGFVGLALLAICTMVTVIGYQVIVRLAEKKLNRTN</sequence>
<keyword evidence="1" id="KW-0472">Membrane</keyword>
<evidence type="ECO:0000313" key="2">
    <source>
        <dbReference type="EMBL" id="QCT21474.1"/>
    </source>
</evidence>
<keyword evidence="1" id="KW-0812">Transmembrane</keyword>
<keyword evidence="3" id="KW-1185">Reference proteome</keyword>
<evidence type="ECO:0000256" key="1">
    <source>
        <dbReference type="SAM" id="Phobius"/>
    </source>
</evidence>
<dbReference type="OrthoDB" id="6433061at2"/>
<dbReference type="KEGG" id="izh:FEM41_18360"/>
<dbReference type="AlphaFoldDB" id="A0A4P8YP14"/>
<reference evidence="2 3" key="1">
    <citation type="submission" date="2019-05" db="EMBL/GenBank/DDBJ databases">
        <title>Complete genome sequence of Izhakiella calystegiae KSNA2, an endophyte isolated from beach morning glory (Calystegia soldanella).</title>
        <authorList>
            <person name="Jiang L."/>
            <person name="Jeong J.C."/>
            <person name="Kim C.Y."/>
            <person name="Kim D.H."/>
            <person name="Kim S.W."/>
            <person name="Lee j."/>
        </authorList>
    </citation>
    <scope>NUCLEOTIDE SEQUENCE [LARGE SCALE GENOMIC DNA]</scope>
    <source>
        <strain evidence="2 3">KSNA2</strain>
    </source>
</reference>
<dbReference type="Proteomes" id="UP000302163">
    <property type="component" value="Chromosome"/>
</dbReference>
<proteinExistence type="predicted"/>
<protein>
    <submittedName>
        <fullName evidence="2">Uncharacterized protein</fullName>
    </submittedName>
</protein>
<evidence type="ECO:0000313" key="3">
    <source>
        <dbReference type="Proteomes" id="UP000302163"/>
    </source>
</evidence>
<gene>
    <name evidence="2" type="ORF">FEM41_18360</name>
</gene>
<dbReference type="EMBL" id="CP040428">
    <property type="protein sequence ID" value="QCT21474.1"/>
    <property type="molecule type" value="Genomic_DNA"/>
</dbReference>
<organism evidence="2 3">
    <name type="scientific">Jejubacter calystegiae</name>
    <dbReference type="NCBI Taxonomy" id="2579935"/>
    <lineage>
        <taxon>Bacteria</taxon>
        <taxon>Pseudomonadati</taxon>
        <taxon>Pseudomonadota</taxon>
        <taxon>Gammaproteobacteria</taxon>
        <taxon>Enterobacterales</taxon>
        <taxon>Enterobacteriaceae</taxon>
        <taxon>Jejubacter</taxon>
    </lineage>
</organism>
<keyword evidence="1" id="KW-1133">Transmembrane helix</keyword>
<feature type="transmembrane region" description="Helical" evidence="1">
    <location>
        <begin position="55"/>
        <end position="75"/>
    </location>
</feature>
<dbReference type="RefSeq" id="WP_138097630.1">
    <property type="nucleotide sequence ID" value="NZ_CP040428.1"/>
</dbReference>
<name>A0A4P8YP14_9ENTR</name>